<proteinExistence type="predicted"/>
<name>A0A290S732_9GAMM</name>
<dbReference type="AlphaFoldDB" id="A0A290S732"/>
<dbReference type="Proteomes" id="UP000016505">
    <property type="component" value="Chromosome I"/>
</dbReference>
<accession>A0A290S732</accession>
<dbReference type="KEGG" id="part:PARC_a3531"/>
<organism evidence="1 2">
    <name type="scientific">Pseudoalteromonas arctica A 37-1-2</name>
    <dbReference type="NCBI Taxonomy" id="1117313"/>
    <lineage>
        <taxon>Bacteria</taxon>
        <taxon>Pseudomonadati</taxon>
        <taxon>Pseudomonadota</taxon>
        <taxon>Gammaproteobacteria</taxon>
        <taxon>Alteromonadales</taxon>
        <taxon>Pseudoalteromonadaceae</taxon>
        <taxon>Pseudoalteromonas</taxon>
    </lineage>
</organism>
<reference evidence="1 2" key="1">
    <citation type="journal article" date="2012" name="J. Bacteriol.">
        <title>Genome sequences of type strains of seven species of the marine bacterium Pseudoalteromonas.</title>
        <authorList>
            <person name="Xie B.B."/>
            <person name="Shu Y.L."/>
            <person name="Qin Q.L."/>
            <person name="Rong J.C."/>
            <person name="Zhang X.Y."/>
            <person name="Chen X.L."/>
            <person name="Shi M."/>
            <person name="He H.L."/>
            <person name="Zhou B.C."/>
            <person name="Zhang Y.Z."/>
        </authorList>
    </citation>
    <scope>NUCLEOTIDE SEQUENCE [LARGE SCALE GENOMIC DNA]</scope>
    <source>
        <strain evidence="1 2">A 37-1-2</strain>
    </source>
</reference>
<dbReference type="EMBL" id="CP011025">
    <property type="protein sequence ID" value="ATC87886.1"/>
    <property type="molecule type" value="Genomic_DNA"/>
</dbReference>
<sequence length="44" mass="5227">MGILAWLKYKILKILGRVALWWLNLQQYVWFLGKAEPMKCGYSP</sequence>
<evidence type="ECO:0000313" key="1">
    <source>
        <dbReference type="EMBL" id="ATC87886.1"/>
    </source>
</evidence>
<gene>
    <name evidence="1" type="ORF">PARC_a3531</name>
</gene>
<evidence type="ECO:0000313" key="2">
    <source>
        <dbReference type="Proteomes" id="UP000016505"/>
    </source>
</evidence>
<protein>
    <submittedName>
        <fullName evidence="1">Uncharacterized protein</fullName>
    </submittedName>
</protein>